<organism evidence="7 8">
    <name type="scientific">Ziziphus jujuba var. spinosa</name>
    <dbReference type="NCBI Taxonomy" id="714518"/>
    <lineage>
        <taxon>Eukaryota</taxon>
        <taxon>Viridiplantae</taxon>
        <taxon>Streptophyta</taxon>
        <taxon>Embryophyta</taxon>
        <taxon>Tracheophyta</taxon>
        <taxon>Spermatophyta</taxon>
        <taxon>Magnoliopsida</taxon>
        <taxon>eudicotyledons</taxon>
        <taxon>Gunneridae</taxon>
        <taxon>Pentapetalae</taxon>
        <taxon>rosids</taxon>
        <taxon>fabids</taxon>
        <taxon>Rosales</taxon>
        <taxon>Rhamnaceae</taxon>
        <taxon>Paliureae</taxon>
        <taxon>Ziziphus</taxon>
    </lineage>
</organism>
<dbReference type="Proteomes" id="UP000813462">
    <property type="component" value="Unassembled WGS sequence"/>
</dbReference>
<feature type="compositionally biased region" description="Basic and acidic residues" evidence="5">
    <location>
        <begin position="81"/>
        <end position="102"/>
    </location>
</feature>
<feature type="compositionally biased region" description="Polar residues" evidence="5">
    <location>
        <begin position="136"/>
        <end position="157"/>
    </location>
</feature>
<dbReference type="PANTHER" id="PTHR31413">
    <property type="entry name" value="AFP HOMOLOG 2"/>
    <property type="match status" value="1"/>
</dbReference>
<protein>
    <recommendedName>
        <fullName evidence="4">Ninja-family protein</fullName>
    </recommendedName>
    <alternativeName>
        <fullName evidence="4">ABI-binding protein</fullName>
    </alternativeName>
</protein>
<feature type="compositionally biased region" description="Basic and acidic residues" evidence="5">
    <location>
        <begin position="346"/>
        <end position="357"/>
    </location>
</feature>
<dbReference type="Pfam" id="PF16135">
    <property type="entry name" value="TDBD"/>
    <property type="match status" value="1"/>
</dbReference>
<evidence type="ECO:0000313" key="7">
    <source>
        <dbReference type="EMBL" id="KAH7517589.1"/>
    </source>
</evidence>
<dbReference type="PANTHER" id="PTHR31413:SF15">
    <property type="entry name" value="NINJA-FAMILY PROTEIN"/>
    <property type="match status" value="1"/>
</dbReference>
<reference evidence="7" key="1">
    <citation type="journal article" date="2021" name="Front. Plant Sci.">
        <title>Chromosome-Scale Genome Assembly for Chinese Sour Jujube and Insights Into Its Genome Evolution and Domestication Signature.</title>
        <authorList>
            <person name="Shen L.-Y."/>
            <person name="Luo H."/>
            <person name="Wang X.-L."/>
            <person name="Wang X.-M."/>
            <person name="Qiu X.-J."/>
            <person name="Liu H."/>
            <person name="Zhou S.-S."/>
            <person name="Jia K.-H."/>
            <person name="Nie S."/>
            <person name="Bao Y.-T."/>
            <person name="Zhang R.-G."/>
            <person name="Yun Q.-Z."/>
            <person name="Chai Y.-H."/>
            <person name="Lu J.-Y."/>
            <person name="Li Y."/>
            <person name="Zhao S.-W."/>
            <person name="Mao J.-F."/>
            <person name="Jia S.-G."/>
            <person name="Mao Y.-M."/>
        </authorList>
    </citation>
    <scope>NUCLEOTIDE SEQUENCE</scope>
    <source>
        <strain evidence="7">AT0</strain>
        <tissue evidence="7">Leaf</tissue>
    </source>
</reference>
<dbReference type="InterPro" id="IPR032308">
    <property type="entry name" value="TDBD"/>
</dbReference>
<dbReference type="InterPro" id="IPR031307">
    <property type="entry name" value="Ninja_fam"/>
</dbReference>
<feature type="compositionally biased region" description="Polar residues" evidence="5">
    <location>
        <begin position="333"/>
        <end position="344"/>
    </location>
</feature>
<name>A0A978URT9_ZIZJJ</name>
<feature type="compositionally biased region" description="Polar residues" evidence="5">
    <location>
        <begin position="302"/>
        <end position="326"/>
    </location>
</feature>
<feature type="compositionally biased region" description="Basic and acidic residues" evidence="5">
    <location>
        <begin position="233"/>
        <end position="242"/>
    </location>
</feature>
<feature type="region of interest" description="Disordered" evidence="5">
    <location>
        <begin position="36"/>
        <end position="157"/>
    </location>
</feature>
<dbReference type="EMBL" id="JAEACU010000009">
    <property type="protein sequence ID" value="KAH7517589.1"/>
    <property type="molecule type" value="Genomic_DNA"/>
</dbReference>
<evidence type="ECO:0000259" key="6">
    <source>
        <dbReference type="Pfam" id="PF16135"/>
    </source>
</evidence>
<sequence length="495" mass="54343">MVEVSEIGLKEDEIELDLGLSIGGSFRNSGKWKLVERESPSPFDSRTNGFDADLRENQTTFSRSSTSTTSLEAETTPLDPQTKREIHAFRRQEAKKKQQEKRCRGRNSAAVQQQDHGNVEIQTEEERPRKREKTESSVGSKNNAAKSVVNLSSSNGQTERYSVPEVQYHFPPMQFVPYENGLAYPYVMQCWAPSGGNEKNVFQPLPCKGFRPFVAHQNLGLSLPQNGGSDSDQNGRREEGKCKKSTSNGSPVCSSSTISDHRSSSYEAKFNFRKMNFARILSPGRCSGKEIVAAMYNLRGNGSSDTRTQSSHSLPGQYQVNGSQANDIKGHSEQSASSHPNPNDSAKLHEDGTRSNEKVIPSHVTQSSPAAVLHKEESLPGRNPVPIEKPIVTAENSNRCSLKEAKMENGKSPKHQLQSNDSLCLPQMPYVSATGNGPNGKTINGFLYRYTKSEVSIVCVCHGSTFSPAEFVQHAGGTDVSHPLRHITVIPSAFG</sequence>
<dbReference type="GO" id="GO:0005634">
    <property type="term" value="C:nucleus"/>
    <property type="evidence" value="ECO:0007669"/>
    <property type="project" value="UniProtKB-SubCell"/>
</dbReference>
<accession>A0A978URT9</accession>
<feature type="domain" description="Tify" evidence="6">
    <location>
        <begin position="455"/>
        <end position="488"/>
    </location>
</feature>
<evidence type="ECO:0000256" key="2">
    <source>
        <dbReference type="ARBA" id="ARBA00006081"/>
    </source>
</evidence>
<comment type="similarity">
    <text evidence="2 4">Belongs to the Ninja family.</text>
</comment>
<evidence type="ECO:0000313" key="8">
    <source>
        <dbReference type="Proteomes" id="UP000813462"/>
    </source>
</evidence>
<evidence type="ECO:0000256" key="4">
    <source>
        <dbReference type="RuleBase" id="RU369029"/>
    </source>
</evidence>
<dbReference type="GO" id="GO:0045892">
    <property type="term" value="P:negative regulation of DNA-templated transcription"/>
    <property type="evidence" value="ECO:0007669"/>
    <property type="project" value="TreeGrafter"/>
</dbReference>
<comment type="function">
    <text evidence="4">Acts as a negative regulator of abscisic acid (ABA) response.</text>
</comment>
<evidence type="ECO:0000256" key="1">
    <source>
        <dbReference type="ARBA" id="ARBA00004123"/>
    </source>
</evidence>
<feature type="region of interest" description="Disordered" evidence="5">
    <location>
        <begin position="221"/>
        <end position="259"/>
    </location>
</feature>
<feature type="compositionally biased region" description="Basic and acidic residues" evidence="5">
    <location>
        <begin position="124"/>
        <end position="135"/>
    </location>
</feature>
<feature type="region of interest" description="Disordered" evidence="5">
    <location>
        <begin position="302"/>
        <end position="388"/>
    </location>
</feature>
<evidence type="ECO:0000256" key="3">
    <source>
        <dbReference type="ARBA" id="ARBA00023242"/>
    </source>
</evidence>
<dbReference type="GO" id="GO:0007165">
    <property type="term" value="P:signal transduction"/>
    <property type="evidence" value="ECO:0007669"/>
    <property type="project" value="InterPro"/>
</dbReference>
<feature type="compositionally biased region" description="Polar residues" evidence="5">
    <location>
        <begin position="221"/>
        <end position="232"/>
    </location>
</feature>
<dbReference type="AlphaFoldDB" id="A0A978URT9"/>
<proteinExistence type="inferred from homology"/>
<evidence type="ECO:0000256" key="5">
    <source>
        <dbReference type="SAM" id="MobiDB-lite"/>
    </source>
</evidence>
<keyword evidence="3 4" id="KW-0539">Nucleus</keyword>
<feature type="compositionally biased region" description="Low complexity" evidence="5">
    <location>
        <begin position="59"/>
        <end position="70"/>
    </location>
</feature>
<comment type="subcellular location">
    <subcellularLocation>
        <location evidence="1 4">Nucleus</location>
    </subcellularLocation>
</comment>
<gene>
    <name evidence="7" type="ORF">FEM48_Zijuj09G0081000</name>
</gene>
<comment type="caution">
    <text evidence="7">The sequence shown here is derived from an EMBL/GenBank/DDBJ whole genome shotgun (WGS) entry which is preliminary data.</text>
</comment>